<reference evidence="4 5" key="1">
    <citation type="submission" date="2018-08" db="EMBL/GenBank/DDBJ databases">
        <title>Chitinophagaceae sp. K23C18032701, a novel bacterium isolated from forest soil.</title>
        <authorList>
            <person name="Wang C."/>
        </authorList>
    </citation>
    <scope>NUCLEOTIDE SEQUENCE [LARGE SCALE GENOMIC DNA]</scope>
    <source>
        <strain evidence="4 5">K23C18032701</strain>
    </source>
</reference>
<name>A0A3E1NQ90_9BACT</name>
<keyword evidence="5" id="KW-1185">Reference proteome</keyword>
<dbReference type="OrthoDB" id="9801773at2"/>
<evidence type="ECO:0000313" key="4">
    <source>
        <dbReference type="EMBL" id="RFM30096.1"/>
    </source>
</evidence>
<evidence type="ECO:0000259" key="2">
    <source>
        <dbReference type="Pfam" id="PF01370"/>
    </source>
</evidence>
<feature type="domain" description="NAD-dependent epimerase/dehydratase" evidence="2">
    <location>
        <begin position="6"/>
        <end position="226"/>
    </location>
</feature>
<dbReference type="Proteomes" id="UP000261284">
    <property type="component" value="Unassembled WGS sequence"/>
</dbReference>
<protein>
    <submittedName>
        <fullName evidence="4">TIGR01777 family protein</fullName>
    </submittedName>
</protein>
<dbReference type="PANTHER" id="PTHR11092:SF0">
    <property type="entry name" value="EPIMERASE FAMILY PROTEIN SDR39U1"/>
    <property type="match status" value="1"/>
</dbReference>
<dbReference type="SUPFAM" id="SSF51735">
    <property type="entry name" value="NAD(P)-binding Rossmann-fold domains"/>
    <property type="match status" value="1"/>
</dbReference>
<sequence length="308" mass="34037">MLYQKIVLAGGSGYLGTVLAGYYRSRAKEVIILSRKPRPDDGNISTVVWDARTTGSWLKCLEGADMLINLCGKNVNCRYTPENKKAIVLSRTVPTRLLGEAIALLQQPPQLWINVTSATIYRHAEDRPQDELTGETGYGFSVDVCNGWEESFWQCATPATRKVALRMGIVLGRRDGAFPRLLNLVKMGFGGRQGNGSQYIGWVHEQDAARATEWLLQHPALSGIFNCTAPGGITNSAFMRLLRETYGIRAGLPLPQWLLETGARLAGTETELLLKSRWVYPRLLEQAGFRFAYADAAHAVHDLLATVA</sequence>
<gene>
    <name evidence="4" type="ORF">DXN05_03740</name>
</gene>
<dbReference type="Pfam" id="PF08338">
    <property type="entry name" value="DUF1731"/>
    <property type="match status" value="1"/>
</dbReference>
<dbReference type="PANTHER" id="PTHR11092">
    <property type="entry name" value="SUGAR NUCLEOTIDE EPIMERASE RELATED"/>
    <property type="match status" value="1"/>
</dbReference>
<dbReference type="Pfam" id="PF01370">
    <property type="entry name" value="Epimerase"/>
    <property type="match status" value="1"/>
</dbReference>
<dbReference type="AlphaFoldDB" id="A0A3E1NQ90"/>
<dbReference type="InterPro" id="IPR013549">
    <property type="entry name" value="DUF1731"/>
</dbReference>
<dbReference type="InterPro" id="IPR010099">
    <property type="entry name" value="SDR39U1"/>
</dbReference>
<evidence type="ECO:0000259" key="3">
    <source>
        <dbReference type="Pfam" id="PF08338"/>
    </source>
</evidence>
<proteinExistence type="inferred from homology"/>
<dbReference type="NCBIfam" id="TIGR01777">
    <property type="entry name" value="yfcH"/>
    <property type="match status" value="1"/>
</dbReference>
<comment type="caution">
    <text evidence="4">The sequence shown here is derived from an EMBL/GenBank/DDBJ whole genome shotgun (WGS) entry which is preliminary data.</text>
</comment>
<evidence type="ECO:0000313" key="5">
    <source>
        <dbReference type="Proteomes" id="UP000261284"/>
    </source>
</evidence>
<feature type="domain" description="DUF1731" evidence="3">
    <location>
        <begin position="255"/>
        <end position="303"/>
    </location>
</feature>
<dbReference type="Gene3D" id="3.40.50.720">
    <property type="entry name" value="NAD(P)-binding Rossmann-like Domain"/>
    <property type="match status" value="1"/>
</dbReference>
<dbReference type="EMBL" id="QTJU01000001">
    <property type="protein sequence ID" value="RFM30096.1"/>
    <property type="molecule type" value="Genomic_DNA"/>
</dbReference>
<organism evidence="4 5">
    <name type="scientific">Deminuibacter soli</name>
    <dbReference type="NCBI Taxonomy" id="2291815"/>
    <lineage>
        <taxon>Bacteria</taxon>
        <taxon>Pseudomonadati</taxon>
        <taxon>Bacteroidota</taxon>
        <taxon>Chitinophagia</taxon>
        <taxon>Chitinophagales</taxon>
        <taxon>Chitinophagaceae</taxon>
        <taxon>Deminuibacter</taxon>
    </lineage>
</organism>
<accession>A0A3E1NQ90</accession>
<dbReference type="InterPro" id="IPR036291">
    <property type="entry name" value="NAD(P)-bd_dom_sf"/>
</dbReference>
<comment type="similarity">
    <text evidence="1">Belongs to the NAD(P)-dependent epimerase/dehydratase family. SDR39U1 subfamily.</text>
</comment>
<dbReference type="RefSeq" id="WP_116845852.1">
    <property type="nucleotide sequence ID" value="NZ_QTJU01000001.1"/>
</dbReference>
<dbReference type="InterPro" id="IPR001509">
    <property type="entry name" value="Epimerase_deHydtase"/>
</dbReference>
<evidence type="ECO:0000256" key="1">
    <source>
        <dbReference type="ARBA" id="ARBA00009353"/>
    </source>
</evidence>